<feature type="region of interest" description="Disordered" evidence="1">
    <location>
        <begin position="54"/>
        <end position="83"/>
    </location>
</feature>
<sequence>MGCRASGCLGSTCLGARQPTVSPMPNNQPCQRPINYCVIMQNTSPRLTLGPRQQVQAGRGPASGSTAQALSATTRAKDAFTVC</sequence>
<organism evidence="2 3">
    <name type="scientific">Portunus trituberculatus</name>
    <name type="common">Swimming crab</name>
    <name type="synonym">Neptunus trituberculatus</name>
    <dbReference type="NCBI Taxonomy" id="210409"/>
    <lineage>
        <taxon>Eukaryota</taxon>
        <taxon>Metazoa</taxon>
        <taxon>Ecdysozoa</taxon>
        <taxon>Arthropoda</taxon>
        <taxon>Crustacea</taxon>
        <taxon>Multicrustacea</taxon>
        <taxon>Malacostraca</taxon>
        <taxon>Eumalacostraca</taxon>
        <taxon>Eucarida</taxon>
        <taxon>Decapoda</taxon>
        <taxon>Pleocyemata</taxon>
        <taxon>Brachyura</taxon>
        <taxon>Eubrachyura</taxon>
        <taxon>Portunoidea</taxon>
        <taxon>Portunidae</taxon>
        <taxon>Portuninae</taxon>
        <taxon>Portunus</taxon>
    </lineage>
</organism>
<evidence type="ECO:0000313" key="3">
    <source>
        <dbReference type="Proteomes" id="UP000324222"/>
    </source>
</evidence>
<dbReference type="AlphaFoldDB" id="A0A5B7IDL3"/>
<name>A0A5B7IDL3_PORTR</name>
<comment type="caution">
    <text evidence="2">The sequence shown here is derived from an EMBL/GenBank/DDBJ whole genome shotgun (WGS) entry which is preliminary data.</text>
</comment>
<reference evidence="2 3" key="1">
    <citation type="submission" date="2019-05" db="EMBL/GenBank/DDBJ databases">
        <title>Another draft genome of Portunus trituberculatus and its Hox gene families provides insights of decapod evolution.</title>
        <authorList>
            <person name="Jeong J.-H."/>
            <person name="Song I."/>
            <person name="Kim S."/>
            <person name="Choi T."/>
            <person name="Kim D."/>
            <person name="Ryu S."/>
            <person name="Kim W."/>
        </authorList>
    </citation>
    <scope>NUCLEOTIDE SEQUENCE [LARGE SCALE GENOMIC DNA]</scope>
    <source>
        <tissue evidence="2">Muscle</tissue>
    </source>
</reference>
<proteinExistence type="predicted"/>
<gene>
    <name evidence="2" type="ORF">E2C01_073292</name>
</gene>
<dbReference type="EMBL" id="VSRR010049379">
    <property type="protein sequence ID" value="MPC78794.1"/>
    <property type="molecule type" value="Genomic_DNA"/>
</dbReference>
<evidence type="ECO:0000313" key="2">
    <source>
        <dbReference type="EMBL" id="MPC78794.1"/>
    </source>
</evidence>
<protein>
    <submittedName>
        <fullName evidence="2">Uncharacterized protein</fullName>
    </submittedName>
</protein>
<evidence type="ECO:0000256" key="1">
    <source>
        <dbReference type="SAM" id="MobiDB-lite"/>
    </source>
</evidence>
<dbReference type="Proteomes" id="UP000324222">
    <property type="component" value="Unassembled WGS sequence"/>
</dbReference>
<feature type="compositionally biased region" description="Polar residues" evidence="1">
    <location>
        <begin position="63"/>
        <end position="74"/>
    </location>
</feature>
<accession>A0A5B7IDL3</accession>
<keyword evidence="3" id="KW-1185">Reference proteome</keyword>